<evidence type="ECO:0000313" key="2">
    <source>
        <dbReference type="EMBL" id="GMI26591.1"/>
    </source>
</evidence>
<comment type="caution">
    <text evidence="2">The sequence shown here is derived from an EMBL/GenBank/DDBJ whole genome shotgun (WGS) entry which is preliminary data.</text>
</comment>
<feature type="non-terminal residue" evidence="2">
    <location>
        <position position="1"/>
    </location>
</feature>
<dbReference type="EMBL" id="BRYB01005604">
    <property type="protein sequence ID" value="GMI26591.1"/>
    <property type="molecule type" value="Genomic_DNA"/>
</dbReference>
<proteinExistence type="predicted"/>
<dbReference type="Proteomes" id="UP001165060">
    <property type="component" value="Unassembled WGS sequence"/>
</dbReference>
<gene>
    <name evidence="2" type="ORF">TeGR_g1293</name>
</gene>
<feature type="compositionally biased region" description="Basic and acidic residues" evidence="1">
    <location>
        <begin position="177"/>
        <end position="194"/>
    </location>
</feature>
<sequence length="204" mass="21605">PALASGEGDPADQPLVADLADAPRSVGAKRLFVRGELARVEEEGEEDALEEEEEEADPGWWIRMGGEERTDFMISELGCDERVTNKLFGPGAGDTGIERRSLMMSTGFIAAFAALEEAKKEAVRRELRRWHVVRRRKGGGVAAGGAGKSAGEGPSANPFAGLVCEDTAIVATVGEEEAGKRLGTPEEVPEKQGGEQEAVLGVMA</sequence>
<accession>A0ABQ6MIM8</accession>
<evidence type="ECO:0000256" key="1">
    <source>
        <dbReference type="SAM" id="MobiDB-lite"/>
    </source>
</evidence>
<name>A0ABQ6MIM8_9STRA</name>
<protein>
    <submittedName>
        <fullName evidence="2">Uncharacterized protein</fullName>
    </submittedName>
</protein>
<feature type="non-terminal residue" evidence="2">
    <location>
        <position position="204"/>
    </location>
</feature>
<feature type="region of interest" description="Disordered" evidence="1">
    <location>
        <begin position="177"/>
        <end position="204"/>
    </location>
</feature>
<keyword evidence="3" id="KW-1185">Reference proteome</keyword>
<organism evidence="2 3">
    <name type="scientific">Tetraparma gracilis</name>
    <dbReference type="NCBI Taxonomy" id="2962635"/>
    <lineage>
        <taxon>Eukaryota</taxon>
        <taxon>Sar</taxon>
        <taxon>Stramenopiles</taxon>
        <taxon>Ochrophyta</taxon>
        <taxon>Bolidophyceae</taxon>
        <taxon>Parmales</taxon>
        <taxon>Triparmaceae</taxon>
        <taxon>Tetraparma</taxon>
    </lineage>
</organism>
<reference evidence="2 3" key="1">
    <citation type="journal article" date="2023" name="Commun. Biol.">
        <title>Genome analysis of Parmales, the sister group of diatoms, reveals the evolutionary specialization of diatoms from phago-mixotrophs to photoautotrophs.</title>
        <authorList>
            <person name="Ban H."/>
            <person name="Sato S."/>
            <person name="Yoshikawa S."/>
            <person name="Yamada K."/>
            <person name="Nakamura Y."/>
            <person name="Ichinomiya M."/>
            <person name="Sato N."/>
            <person name="Blanc-Mathieu R."/>
            <person name="Endo H."/>
            <person name="Kuwata A."/>
            <person name="Ogata H."/>
        </authorList>
    </citation>
    <scope>NUCLEOTIDE SEQUENCE [LARGE SCALE GENOMIC DNA]</scope>
</reference>
<evidence type="ECO:0000313" key="3">
    <source>
        <dbReference type="Proteomes" id="UP001165060"/>
    </source>
</evidence>